<feature type="compositionally biased region" description="Low complexity" evidence="1">
    <location>
        <begin position="49"/>
        <end position="66"/>
    </location>
</feature>
<accession>A0A0E0B0P4</accession>
<feature type="compositionally biased region" description="Pro residues" evidence="1">
    <location>
        <begin position="21"/>
        <end position="34"/>
    </location>
</feature>
<name>A0A0E0B0P4_9ORYZ</name>
<organism evidence="2">
    <name type="scientific">Oryza glumipatula</name>
    <dbReference type="NCBI Taxonomy" id="40148"/>
    <lineage>
        <taxon>Eukaryota</taxon>
        <taxon>Viridiplantae</taxon>
        <taxon>Streptophyta</taxon>
        <taxon>Embryophyta</taxon>
        <taxon>Tracheophyta</taxon>
        <taxon>Spermatophyta</taxon>
        <taxon>Magnoliopsida</taxon>
        <taxon>Liliopsida</taxon>
        <taxon>Poales</taxon>
        <taxon>Poaceae</taxon>
        <taxon>BOP clade</taxon>
        <taxon>Oryzoideae</taxon>
        <taxon>Oryzeae</taxon>
        <taxon>Oryzinae</taxon>
        <taxon>Oryza</taxon>
    </lineage>
</organism>
<reference evidence="2" key="1">
    <citation type="submission" date="2015-04" db="UniProtKB">
        <authorList>
            <consortium name="EnsemblPlants"/>
        </authorList>
    </citation>
    <scope>IDENTIFICATION</scope>
</reference>
<dbReference type="Gramene" id="OGLUM09G04170.1">
    <property type="protein sequence ID" value="OGLUM09G04170.1"/>
    <property type="gene ID" value="OGLUM09G04170"/>
</dbReference>
<proteinExistence type="predicted"/>
<evidence type="ECO:0000256" key="1">
    <source>
        <dbReference type="SAM" id="MobiDB-lite"/>
    </source>
</evidence>
<feature type="compositionally biased region" description="Polar residues" evidence="1">
    <location>
        <begin position="1"/>
        <end position="10"/>
    </location>
</feature>
<evidence type="ECO:0000313" key="2">
    <source>
        <dbReference type="EnsemblPlants" id="OGLUM09G04170.1"/>
    </source>
</evidence>
<dbReference type="Proteomes" id="UP000026961">
    <property type="component" value="Chromosome 9"/>
</dbReference>
<reference evidence="2" key="2">
    <citation type="submission" date="2018-05" db="EMBL/GenBank/DDBJ databases">
        <title>OgluRS3 (Oryza glumaepatula Reference Sequence Version 3).</title>
        <authorList>
            <person name="Zhang J."/>
            <person name="Kudrna D."/>
            <person name="Lee S."/>
            <person name="Talag J."/>
            <person name="Welchert J."/>
            <person name="Wing R.A."/>
        </authorList>
    </citation>
    <scope>NUCLEOTIDE SEQUENCE [LARGE SCALE GENOMIC DNA]</scope>
</reference>
<sequence length="66" mass="6972">MGNSPVSLSPSHAEVELDKQPPYPTTPLTSPPPCPCRCRNQNLSPPPGRRSSLLPASPSAASQIPR</sequence>
<dbReference type="EnsemblPlants" id="OGLUM09G04170.1">
    <property type="protein sequence ID" value="OGLUM09G04170.1"/>
    <property type="gene ID" value="OGLUM09G04170"/>
</dbReference>
<evidence type="ECO:0000313" key="3">
    <source>
        <dbReference type="Proteomes" id="UP000026961"/>
    </source>
</evidence>
<feature type="region of interest" description="Disordered" evidence="1">
    <location>
        <begin position="1"/>
        <end position="66"/>
    </location>
</feature>
<protein>
    <submittedName>
        <fullName evidence="2">Uncharacterized protein</fullName>
    </submittedName>
</protein>
<dbReference type="HOGENOM" id="CLU_2835339_0_0_1"/>
<keyword evidence="3" id="KW-1185">Reference proteome</keyword>
<dbReference type="AlphaFoldDB" id="A0A0E0B0P4"/>